<reference evidence="1 2" key="1">
    <citation type="journal article" date="2021" name="Elife">
        <title>Chloroplast acquisition without the gene transfer in kleptoplastic sea slugs, Plakobranchus ocellatus.</title>
        <authorList>
            <person name="Maeda T."/>
            <person name="Takahashi S."/>
            <person name="Yoshida T."/>
            <person name="Shimamura S."/>
            <person name="Takaki Y."/>
            <person name="Nagai Y."/>
            <person name="Toyoda A."/>
            <person name="Suzuki Y."/>
            <person name="Arimoto A."/>
            <person name="Ishii H."/>
            <person name="Satoh N."/>
            <person name="Nishiyama T."/>
            <person name="Hasebe M."/>
            <person name="Maruyama T."/>
            <person name="Minagawa J."/>
            <person name="Obokata J."/>
            <person name="Shigenobu S."/>
        </authorList>
    </citation>
    <scope>NUCLEOTIDE SEQUENCE [LARGE SCALE GENOMIC DNA]</scope>
</reference>
<evidence type="ECO:0000313" key="2">
    <source>
        <dbReference type="Proteomes" id="UP000735302"/>
    </source>
</evidence>
<evidence type="ECO:0000313" key="1">
    <source>
        <dbReference type="EMBL" id="GFO03826.1"/>
    </source>
</evidence>
<name>A0AAV4AB14_9GAST</name>
<keyword evidence="2" id="KW-1185">Reference proteome</keyword>
<gene>
    <name evidence="1" type="ORF">PoB_003033100</name>
</gene>
<sequence length="90" mass="10646">MTNSTPKDWVKVHTRKIMISKLKNGGLQRRKSHIVPDNIYFTRNKQTKKIKREGSRSQWKTKKEILASLPIKAKRRWKKSCGRLRSVDIT</sequence>
<proteinExistence type="predicted"/>
<organism evidence="1 2">
    <name type="scientific">Plakobranchus ocellatus</name>
    <dbReference type="NCBI Taxonomy" id="259542"/>
    <lineage>
        <taxon>Eukaryota</taxon>
        <taxon>Metazoa</taxon>
        <taxon>Spiralia</taxon>
        <taxon>Lophotrochozoa</taxon>
        <taxon>Mollusca</taxon>
        <taxon>Gastropoda</taxon>
        <taxon>Heterobranchia</taxon>
        <taxon>Euthyneura</taxon>
        <taxon>Panpulmonata</taxon>
        <taxon>Sacoglossa</taxon>
        <taxon>Placobranchoidea</taxon>
        <taxon>Plakobranchidae</taxon>
        <taxon>Plakobranchus</taxon>
    </lineage>
</organism>
<dbReference type="Proteomes" id="UP000735302">
    <property type="component" value="Unassembled WGS sequence"/>
</dbReference>
<protein>
    <submittedName>
        <fullName evidence="1">Uncharacterized protein</fullName>
    </submittedName>
</protein>
<comment type="caution">
    <text evidence="1">The sequence shown here is derived from an EMBL/GenBank/DDBJ whole genome shotgun (WGS) entry which is preliminary data.</text>
</comment>
<accession>A0AAV4AB14</accession>
<dbReference type="AlphaFoldDB" id="A0AAV4AB14"/>
<dbReference type="EMBL" id="BLXT01003731">
    <property type="protein sequence ID" value="GFO03826.1"/>
    <property type="molecule type" value="Genomic_DNA"/>
</dbReference>